<dbReference type="PANTHER" id="PTHR43421:SF1">
    <property type="entry name" value="METALLOPROTEASE PMBA"/>
    <property type="match status" value="1"/>
</dbReference>
<dbReference type="KEGG" id="vab:WPS_09020"/>
<organism evidence="5 6">
    <name type="scientific">Vulcanimicrobium alpinum</name>
    <dbReference type="NCBI Taxonomy" id="3016050"/>
    <lineage>
        <taxon>Bacteria</taxon>
        <taxon>Bacillati</taxon>
        <taxon>Vulcanimicrobiota</taxon>
        <taxon>Vulcanimicrobiia</taxon>
        <taxon>Vulcanimicrobiales</taxon>
        <taxon>Vulcanimicrobiaceae</taxon>
        <taxon>Vulcanimicrobium</taxon>
    </lineage>
</organism>
<name>A0AAN1XU75_UNVUL</name>
<dbReference type="SUPFAM" id="SSF111283">
    <property type="entry name" value="Putative modulator of DNA gyrase, PmbA/TldD"/>
    <property type="match status" value="1"/>
</dbReference>
<dbReference type="GO" id="GO:0008237">
    <property type="term" value="F:metallopeptidase activity"/>
    <property type="evidence" value="ECO:0007669"/>
    <property type="project" value="InterPro"/>
</dbReference>
<dbReference type="Pfam" id="PF19290">
    <property type="entry name" value="PmbA_TldD_2nd"/>
    <property type="match status" value="1"/>
</dbReference>
<accession>A0AAN1XU75</accession>
<dbReference type="PANTHER" id="PTHR43421">
    <property type="entry name" value="METALLOPROTEASE PMBA"/>
    <property type="match status" value="1"/>
</dbReference>
<reference evidence="5 6" key="1">
    <citation type="journal article" date="2022" name="ISME Commun">
        <title>Vulcanimicrobium alpinus gen. nov. sp. nov., the first cultivated representative of the candidate phylum 'Eremiobacterota', is a metabolically versatile aerobic anoxygenic phototroph.</title>
        <authorList>
            <person name="Yabe S."/>
            <person name="Muto K."/>
            <person name="Abe K."/>
            <person name="Yokota A."/>
            <person name="Staudigel H."/>
            <person name="Tebo B.M."/>
        </authorList>
    </citation>
    <scope>NUCLEOTIDE SEQUENCE [LARGE SCALE GENOMIC DNA]</scope>
    <source>
        <strain evidence="5 6">WC8-2</strain>
    </source>
</reference>
<feature type="domain" description="Metalloprotease TldD/E N-terminal" evidence="2">
    <location>
        <begin position="37"/>
        <end position="91"/>
    </location>
</feature>
<feature type="domain" description="Metalloprotease TldD/E central" evidence="4">
    <location>
        <begin position="127"/>
        <end position="227"/>
    </location>
</feature>
<feature type="domain" description="Metalloprotease TldD/E C-terminal" evidence="3">
    <location>
        <begin position="235"/>
        <end position="447"/>
    </location>
</feature>
<dbReference type="EMBL" id="AP025523">
    <property type="protein sequence ID" value="BDE05626.1"/>
    <property type="molecule type" value="Genomic_DNA"/>
</dbReference>
<dbReference type="GO" id="GO:0005829">
    <property type="term" value="C:cytosol"/>
    <property type="evidence" value="ECO:0007669"/>
    <property type="project" value="TreeGrafter"/>
</dbReference>
<dbReference type="RefSeq" id="WP_317996654.1">
    <property type="nucleotide sequence ID" value="NZ_AP025523.1"/>
</dbReference>
<dbReference type="InterPro" id="IPR002510">
    <property type="entry name" value="Metalloprtase-TldD/E_N"/>
</dbReference>
<dbReference type="Gene3D" id="3.30.2290.10">
    <property type="entry name" value="PmbA/TldD superfamily"/>
    <property type="match status" value="1"/>
</dbReference>
<dbReference type="AlphaFoldDB" id="A0AAN1XU75"/>
<comment type="similarity">
    <text evidence="1">Belongs to the peptidase U62 family.</text>
</comment>
<evidence type="ECO:0000313" key="6">
    <source>
        <dbReference type="Proteomes" id="UP001317532"/>
    </source>
</evidence>
<evidence type="ECO:0000259" key="4">
    <source>
        <dbReference type="Pfam" id="PF19290"/>
    </source>
</evidence>
<evidence type="ECO:0000259" key="3">
    <source>
        <dbReference type="Pfam" id="PF19289"/>
    </source>
</evidence>
<dbReference type="InterPro" id="IPR035068">
    <property type="entry name" value="TldD/PmbA_N"/>
</dbReference>
<proteinExistence type="inferred from homology"/>
<dbReference type="GO" id="GO:0006508">
    <property type="term" value="P:proteolysis"/>
    <property type="evidence" value="ECO:0007669"/>
    <property type="project" value="InterPro"/>
</dbReference>
<dbReference type="InterPro" id="IPR045570">
    <property type="entry name" value="Metalloprtase-TldD/E_cen_dom"/>
</dbReference>
<dbReference type="InterPro" id="IPR036059">
    <property type="entry name" value="TldD/PmbA_sf"/>
</dbReference>
<sequence length="448" mass="46707">MADPRDEALAIAESAVRALQAAGASDAEATVSIVDAFNCEARDRALTTLERSRGRSIAVRAFAGTRRATFSSTDLGDAGVAELARRAVAAAAFVGEDPHAGLPDGAPSDGVCDHDLFTVADDVAARGDEEKIEEAMLMERLVRDADARVANSDGSRVRSATASWAIANSRGFRGVTQGTSVTRSASPVVHDGEAKRIGHYGTAARGWATAEPAQAVALHAVHRAVALVGARKPPTMRVPVIFERDVAASVLGDVFAALSAANVAVGNSWLADRVGERIGSERVTMVDDGRLRGGLGSSPFDAEGVATRETVAFERGVLRTYLSDTYWGRRLGIASTGNAANGGVGPSNLFLIPGTGTLDDLVAQTERGILIVDTIGFATEHASGIYSRGARGIYIEDGAPQHAVDEFTISSTFPEMLAAIDAVAGDLRFDGTIVSPSFRVAEMQISGT</sequence>
<evidence type="ECO:0000259" key="2">
    <source>
        <dbReference type="Pfam" id="PF01523"/>
    </source>
</evidence>
<dbReference type="Proteomes" id="UP001317532">
    <property type="component" value="Chromosome"/>
</dbReference>
<keyword evidence="6" id="KW-1185">Reference proteome</keyword>
<evidence type="ECO:0000313" key="5">
    <source>
        <dbReference type="EMBL" id="BDE05626.1"/>
    </source>
</evidence>
<dbReference type="InterPro" id="IPR045569">
    <property type="entry name" value="Metalloprtase-TldD/E_C"/>
</dbReference>
<dbReference type="Pfam" id="PF01523">
    <property type="entry name" value="PmbA_TldD_1st"/>
    <property type="match status" value="1"/>
</dbReference>
<evidence type="ECO:0000256" key="1">
    <source>
        <dbReference type="ARBA" id="ARBA00005836"/>
    </source>
</evidence>
<gene>
    <name evidence="5" type="ORF">WPS_09020</name>
</gene>
<protein>
    <submittedName>
        <fullName evidence="5">Modulator protein</fullName>
    </submittedName>
</protein>
<dbReference type="Pfam" id="PF19289">
    <property type="entry name" value="PmbA_TldD_3rd"/>
    <property type="match status" value="1"/>
</dbReference>
<dbReference type="InterPro" id="IPR047657">
    <property type="entry name" value="PmbA"/>
</dbReference>